<dbReference type="Proteomes" id="UP000282818">
    <property type="component" value="Unassembled WGS sequence"/>
</dbReference>
<evidence type="ECO:0000313" key="2">
    <source>
        <dbReference type="EMBL" id="RVU29589.1"/>
    </source>
</evidence>
<dbReference type="AlphaFoldDB" id="A0A437Q521"/>
<evidence type="ECO:0000313" key="3">
    <source>
        <dbReference type="Proteomes" id="UP000282818"/>
    </source>
</evidence>
<dbReference type="Pfam" id="PF10517">
    <property type="entry name" value="DM13"/>
    <property type="match status" value="1"/>
</dbReference>
<dbReference type="InterPro" id="IPR019545">
    <property type="entry name" value="DM13_domain"/>
</dbReference>
<feature type="domain" description="DM13" evidence="1">
    <location>
        <begin position="51"/>
        <end position="156"/>
    </location>
</feature>
<keyword evidence="3" id="KW-1185">Reference proteome</keyword>
<gene>
    <name evidence="2" type="ORF">EOE65_15570</name>
</gene>
<protein>
    <recommendedName>
        <fullName evidence="1">DM13 domain-containing protein</fullName>
    </recommendedName>
</protein>
<accession>A0A437Q521</accession>
<dbReference type="EMBL" id="SACQ01000008">
    <property type="protein sequence ID" value="RVU29589.1"/>
    <property type="molecule type" value="Genomic_DNA"/>
</dbReference>
<reference evidence="2 3" key="1">
    <citation type="submission" date="2019-01" db="EMBL/GenBank/DDBJ databases">
        <authorList>
            <person name="Chen W.-M."/>
        </authorList>
    </citation>
    <scope>NUCLEOTIDE SEQUENCE [LARGE SCALE GENOMIC DNA]</scope>
    <source>
        <strain evidence="2 3">HPM-16</strain>
    </source>
</reference>
<proteinExistence type="predicted"/>
<organism evidence="2 3">
    <name type="scientific">Neptunomonas marina</name>
    <dbReference type="NCBI Taxonomy" id="1815562"/>
    <lineage>
        <taxon>Bacteria</taxon>
        <taxon>Pseudomonadati</taxon>
        <taxon>Pseudomonadota</taxon>
        <taxon>Gammaproteobacteria</taxon>
        <taxon>Oceanospirillales</taxon>
        <taxon>Oceanospirillaceae</taxon>
        <taxon>Neptunomonas</taxon>
    </lineage>
</organism>
<dbReference type="PROSITE" id="PS51549">
    <property type="entry name" value="DM13"/>
    <property type="match status" value="1"/>
</dbReference>
<name>A0A437Q521_9GAMM</name>
<dbReference type="RefSeq" id="WP_127695413.1">
    <property type="nucleotide sequence ID" value="NZ_SACQ01000008.1"/>
</dbReference>
<evidence type="ECO:0000259" key="1">
    <source>
        <dbReference type="PROSITE" id="PS51549"/>
    </source>
</evidence>
<comment type="caution">
    <text evidence="2">The sequence shown here is derived from an EMBL/GenBank/DDBJ whole genome shotgun (WGS) entry which is preliminary data.</text>
</comment>
<sequence>MFKMLSLVVSHTATALAGFALGIYMLPILMAPSAPPENAVQQVEQAATYRTTFSKERADSDFLHWGEGDVFISAKEIAFSGELAPGPAYKLYLSPVYVETEAAFAEHQSKMLKVGDIATFDRFVVPLGDNVDLSQYNSVIVWCESFDQYITSAQFK</sequence>